<proteinExistence type="predicted"/>
<dbReference type="STRING" id="1184609.KILIM_034_00220"/>
<evidence type="ECO:0000256" key="1">
    <source>
        <dbReference type="SAM" id="MobiDB-lite"/>
    </source>
</evidence>
<accession>K6VJ74</accession>
<dbReference type="EMBL" id="BAHD01000034">
    <property type="protein sequence ID" value="GAB96273.1"/>
    <property type="molecule type" value="Genomic_DNA"/>
</dbReference>
<feature type="region of interest" description="Disordered" evidence="1">
    <location>
        <begin position="1"/>
        <end position="28"/>
    </location>
</feature>
<organism evidence="2 3">
    <name type="scientific">Kineosphaera limosa NBRC 100340</name>
    <dbReference type="NCBI Taxonomy" id="1184609"/>
    <lineage>
        <taxon>Bacteria</taxon>
        <taxon>Bacillati</taxon>
        <taxon>Actinomycetota</taxon>
        <taxon>Actinomycetes</taxon>
        <taxon>Micrococcales</taxon>
        <taxon>Dermatophilaceae</taxon>
        <taxon>Kineosphaera</taxon>
    </lineage>
</organism>
<gene>
    <name evidence="2" type="ORF">KILIM_034_00220</name>
</gene>
<dbReference type="AlphaFoldDB" id="K6VJ74"/>
<keyword evidence="3" id="KW-1185">Reference proteome</keyword>
<comment type="caution">
    <text evidence="2">The sequence shown here is derived from an EMBL/GenBank/DDBJ whole genome shotgun (WGS) entry which is preliminary data.</text>
</comment>
<reference evidence="2 3" key="1">
    <citation type="submission" date="2012-08" db="EMBL/GenBank/DDBJ databases">
        <title>Whole genome shotgun sequence of Kineosphaera limosa NBRC 100340.</title>
        <authorList>
            <person name="Yoshida I."/>
            <person name="Isaki S."/>
            <person name="Hosoyama A."/>
            <person name="Tsuchikane K."/>
            <person name="Katsumata H."/>
            <person name="Ando Y."/>
            <person name="Ohji S."/>
            <person name="Hamada M."/>
            <person name="Tamura T."/>
            <person name="Yamazoe A."/>
            <person name="Yamazaki S."/>
            <person name="Fujita N."/>
        </authorList>
    </citation>
    <scope>NUCLEOTIDE SEQUENCE [LARGE SCALE GENOMIC DNA]</scope>
    <source>
        <strain evidence="2 3">NBRC 100340</strain>
    </source>
</reference>
<sequence>MFSHSHPDMTPPKHGTEDGDVTRLGGAKSVSRLQVRSQNGNMCPHLEKLTSWCMNTHISEANSRKLSIR</sequence>
<name>K6VJ74_9MICO</name>
<dbReference type="Proteomes" id="UP000008366">
    <property type="component" value="Unassembled WGS sequence"/>
</dbReference>
<evidence type="ECO:0000313" key="2">
    <source>
        <dbReference type="EMBL" id="GAB96273.1"/>
    </source>
</evidence>
<protein>
    <submittedName>
        <fullName evidence="2">Uncharacterized protein</fullName>
    </submittedName>
</protein>
<evidence type="ECO:0000313" key="3">
    <source>
        <dbReference type="Proteomes" id="UP000008366"/>
    </source>
</evidence>